<keyword evidence="1" id="KW-0677">Repeat</keyword>
<dbReference type="Proteomes" id="UP000675431">
    <property type="component" value="Unassembled WGS sequence"/>
</dbReference>
<name>A0A941CRU1_9BACI</name>
<evidence type="ECO:0000256" key="2">
    <source>
        <dbReference type="ARBA" id="ARBA00022803"/>
    </source>
</evidence>
<dbReference type="AlphaFoldDB" id="A0A941CRU1"/>
<protein>
    <submittedName>
        <fullName evidence="4">Tetratricopeptide repeat protein</fullName>
    </submittedName>
</protein>
<dbReference type="Gene3D" id="1.25.40.10">
    <property type="entry name" value="Tetratricopeptide repeat domain"/>
    <property type="match status" value="2"/>
</dbReference>
<evidence type="ECO:0000256" key="1">
    <source>
        <dbReference type="ARBA" id="ARBA00022737"/>
    </source>
</evidence>
<keyword evidence="2 3" id="KW-0802">TPR repeat</keyword>
<dbReference type="InterPro" id="IPR019734">
    <property type="entry name" value="TPR_rpt"/>
</dbReference>
<organism evidence="4 5">
    <name type="scientific">Allobacillus saliphilus</name>
    <dbReference type="NCBI Taxonomy" id="2912308"/>
    <lineage>
        <taxon>Bacteria</taxon>
        <taxon>Bacillati</taxon>
        <taxon>Bacillota</taxon>
        <taxon>Bacilli</taxon>
        <taxon>Bacillales</taxon>
        <taxon>Bacillaceae</taxon>
        <taxon>Allobacillus</taxon>
    </lineage>
</organism>
<reference evidence="4 5" key="1">
    <citation type="submission" date="2021-04" db="EMBL/GenBank/DDBJ databases">
        <title>Allobacillus sp. nov. SKP8-2 isolated from shrimp paste.</title>
        <authorList>
            <person name="Tanasupawat S."/>
            <person name="Yiamsombat S."/>
            <person name="Kanchanasin P."/>
            <person name="Kuncharoen N."/>
        </authorList>
    </citation>
    <scope>NUCLEOTIDE SEQUENCE [LARGE SCALE GENOMIC DNA]</scope>
    <source>
        <strain evidence="4 5">SKP8-2</strain>
    </source>
</reference>
<evidence type="ECO:0000313" key="4">
    <source>
        <dbReference type="EMBL" id="MBR7552718.1"/>
    </source>
</evidence>
<evidence type="ECO:0000256" key="3">
    <source>
        <dbReference type="PROSITE-ProRule" id="PRU00339"/>
    </source>
</evidence>
<dbReference type="PANTHER" id="PTHR22904">
    <property type="entry name" value="TPR REPEAT CONTAINING PROTEIN"/>
    <property type="match status" value="1"/>
</dbReference>
<dbReference type="Pfam" id="PF13181">
    <property type="entry name" value="TPR_8"/>
    <property type="match status" value="1"/>
</dbReference>
<dbReference type="PANTHER" id="PTHR22904:SF523">
    <property type="entry name" value="STRESS-INDUCED-PHOSPHOPROTEIN 1"/>
    <property type="match status" value="1"/>
</dbReference>
<accession>A0A941CRU1</accession>
<evidence type="ECO:0000313" key="5">
    <source>
        <dbReference type="Proteomes" id="UP000675431"/>
    </source>
</evidence>
<dbReference type="InterPro" id="IPR011990">
    <property type="entry name" value="TPR-like_helical_dom_sf"/>
</dbReference>
<dbReference type="SUPFAM" id="SSF48452">
    <property type="entry name" value="TPR-like"/>
    <property type="match status" value="2"/>
</dbReference>
<dbReference type="EMBL" id="JAGSIE010000003">
    <property type="protein sequence ID" value="MBR7552718.1"/>
    <property type="molecule type" value="Genomic_DNA"/>
</dbReference>
<sequence length="334" mass="39447">MQTSRMKQKNNLDGNVVPFRADSQFYFSHGVKAFQRKQFSRAEKWIKKAIECSPDNPLFLSQLSVLYTELHQYHRANELLQRVVELDEDYVDGYYLLANNYAHLGLFQEAKRYATEYLSEAPEGEFSEDVQELISLINQVMLEDLEDELEMDEEDEFFICQESSYYYLEHQEWDKAIEILEEMMVQFPEYIPARHDYAYALFRLGKEDVAITLEESWFEQDSSSIHSRLNLIYFYYHSNQKKMADELIESLKNVYPTYDSQKLKIAVILSQVNACEEAVQRFSKIPVGSVSGFLNYYLWYGYALKQVGQVKKAEQVWEQGRKKHPDLADFIDQI</sequence>
<feature type="repeat" description="TPR" evidence="3">
    <location>
        <begin position="23"/>
        <end position="56"/>
    </location>
</feature>
<comment type="caution">
    <text evidence="4">The sequence shown here is derived from an EMBL/GenBank/DDBJ whole genome shotgun (WGS) entry which is preliminary data.</text>
</comment>
<dbReference type="GO" id="GO:0051879">
    <property type="term" value="F:Hsp90 protein binding"/>
    <property type="evidence" value="ECO:0007669"/>
    <property type="project" value="TreeGrafter"/>
</dbReference>
<dbReference type="Pfam" id="PF13431">
    <property type="entry name" value="TPR_17"/>
    <property type="match status" value="1"/>
</dbReference>
<dbReference type="SMART" id="SM00028">
    <property type="entry name" value="TPR"/>
    <property type="match status" value="3"/>
</dbReference>
<gene>
    <name evidence="4" type="ORF">KC820_00995</name>
</gene>
<proteinExistence type="predicted"/>
<feature type="repeat" description="TPR" evidence="3">
    <location>
        <begin position="57"/>
        <end position="90"/>
    </location>
</feature>
<dbReference type="PROSITE" id="PS50005">
    <property type="entry name" value="TPR"/>
    <property type="match status" value="2"/>
</dbReference>
<keyword evidence="5" id="KW-1185">Reference proteome</keyword>
<dbReference type="RefSeq" id="WP_212367281.1">
    <property type="nucleotide sequence ID" value="NZ_JAGSIE010000003.1"/>
</dbReference>